<evidence type="ECO:0008006" key="4">
    <source>
        <dbReference type="Google" id="ProtNLM"/>
    </source>
</evidence>
<sequence length="151" mass="15692">MRAVTAAGLALTAGLALAGCGGDHESPARIQVSGGYMPQPVSGDMAAGFLLISNSGGSDDKLTSVTSKISPAVTLHSTKNGTMRQQDSFEVPGDGTLDFRRGGNHLMFEKLTHKPKLGERVAVTLHFSHSGAVDAELPVKATTYNPKSDAQ</sequence>
<gene>
    <name evidence="2" type="ORF">B1H18_14665</name>
</gene>
<dbReference type="EMBL" id="MVFC01000010">
    <property type="protein sequence ID" value="OON79302.1"/>
    <property type="molecule type" value="Genomic_DNA"/>
</dbReference>
<reference evidence="2 3" key="1">
    <citation type="submission" date="2017-02" db="EMBL/GenBank/DDBJ databases">
        <title>Draft Genome Sequence of Streptomyces tsukubaensis F601, a Producer of the immunosuppressant tacrolimus FK506.</title>
        <authorList>
            <person name="Zong G."/>
            <person name="Zhong C."/>
            <person name="Fu J."/>
            <person name="Qin R."/>
            <person name="Cao G."/>
        </authorList>
    </citation>
    <scope>NUCLEOTIDE SEQUENCE [LARGE SCALE GENOMIC DNA]</scope>
    <source>
        <strain evidence="2 3">F601</strain>
    </source>
</reference>
<protein>
    <recommendedName>
        <fullName evidence="4">Copper chaperone PCu(A)C</fullName>
    </recommendedName>
</protein>
<dbReference type="InterPro" id="IPR058248">
    <property type="entry name" value="Lxx211020-like"/>
</dbReference>
<evidence type="ECO:0000313" key="2">
    <source>
        <dbReference type="EMBL" id="OON79302.1"/>
    </source>
</evidence>
<accession>A0A1V4A9M6</accession>
<feature type="chain" id="PRO_5039375125" description="Copper chaperone PCu(A)C" evidence="1">
    <location>
        <begin position="19"/>
        <end position="151"/>
    </location>
</feature>
<evidence type="ECO:0000256" key="1">
    <source>
        <dbReference type="SAM" id="SignalP"/>
    </source>
</evidence>
<dbReference type="PROSITE" id="PS51257">
    <property type="entry name" value="PROKAR_LIPOPROTEIN"/>
    <property type="match status" value="1"/>
</dbReference>
<evidence type="ECO:0000313" key="3">
    <source>
        <dbReference type="Proteomes" id="UP000190539"/>
    </source>
</evidence>
<dbReference type="AlphaFoldDB" id="A0A1V4A9M6"/>
<dbReference type="Proteomes" id="UP000190539">
    <property type="component" value="Unassembled WGS sequence"/>
</dbReference>
<dbReference type="InterPro" id="IPR007410">
    <property type="entry name" value="LpqE-like"/>
</dbReference>
<name>A0A1V4A9M6_9ACTN</name>
<keyword evidence="1" id="KW-0732">Signal</keyword>
<feature type="signal peptide" evidence="1">
    <location>
        <begin position="1"/>
        <end position="18"/>
    </location>
</feature>
<keyword evidence="3" id="KW-1185">Reference proteome</keyword>
<dbReference type="RefSeq" id="WP_077968551.1">
    <property type="nucleotide sequence ID" value="NZ_CP045178.1"/>
</dbReference>
<comment type="caution">
    <text evidence="2">The sequence shown here is derived from an EMBL/GenBank/DDBJ whole genome shotgun (WGS) entry which is preliminary data.</text>
</comment>
<dbReference type="STRING" id="83656.B1H18_14665"/>
<dbReference type="Gene3D" id="2.60.40.1890">
    <property type="entry name" value="PCu(A)C copper chaperone"/>
    <property type="match status" value="1"/>
</dbReference>
<dbReference type="PANTHER" id="PTHR36302">
    <property type="entry name" value="BLR7088 PROTEIN"/>
    <property type="match status" value="1"/>
</dbReference>
<dbReference type="PANTHER" id="PTHR36302:SF1">
    <property type="entry name" value="COPPER CHAPERONE PCU(A)C"/>
    <property type="match status" value="1"/>
</dbReference>
<proteinExistence type="predicted"/>
<organism evidence="2 3">
    <name type="scientific">Streptomyces tsukubensis</name>
    <dbReference type="NCBI Taxonomy" id="83656"/>
    <lineage>
        <taxon>Bacteria</taxon>
        <taxon>Bacillati</taxon>
        <taxon>Actinomycetota</taxon>
        <taxon>Actinomycetes</taxon>
        <taxon>Kitasatosporales</taxon>
        <taxon>Streptomycetaceae</taxon>
        <taxon>Streptomyces</taxon>
    </lineage>
</organism>
<dbReference type="InterPro" id="IPR036182">
    <property type="entry name" value="PCuAC_sf"/>
</dbReference>
<dbReference type="Pfam" id="PF04314">
    <property type="entry name" value="PCuAC"/>
    <property type="match status" value="1"/>
</dbReference>
<dbReference type="SUPFAM" id="SSF110087">
    <property type="entry name" value="DR1885-like metal-binding protein"/>
    <property type="match status" value="1"/>
</dbReference>